<proteinExistence type="predicted"/>
<dbReference type="Pfam" id="PF02086">
    <property type="entry name" value="MethyltransfD12"/>
    <property type="match status" value="1"/>
</dbReference>
<name>A0ABT7PEF9_9BACT</name>
<dbReference type="InterPro" id="IPR012263">
    <property type="entry name" value="M_m6A_EcoRV"/>
</dbReference>
<evidence type="ECO:0000256" key="2">
    <source>
        <dbReference type="ARBA" id="ARBA00022679"/>
    </source>
</evidence>
<dbReference type="PANTHER" id="PTHR30481:SF4">
    <property type="entry name" value="SITE-SPECIFIC DNA-METHYLTRANSFERASE (ADENINE-SPECIFIC)"/>
    <property type="match status" value="1"/>
</dbReference>
<keyword evidence="5" id="KW-1185">Reference proteome</keyword>
<dbReference type="GO" id="GO:0008168">
    <property type="term" value="F:methyltransferase activity"/>
    <property type="evidence" value="ECO:0007669"/>
    <property type="project" value="UniProtKB-KW"/>
</dbReference>
<gene>
    <name evidence="4" type="ORF">QTN89_04470</name>
</gene>
<dbReference type="PIRSF" id="PIRSF000398">
    <property type="entry name" value="M_m6A_EcoRV"/>
    <property type="match status" value="1"/>
</dbReference>
<keyword evidence="1 4" id="KW-0489">Methyltransferase</keyword>
<keyword evidence="2" id="KW-0808">Transferase</keyword>
<dbReference type="InterPro" id="IPR029063">
    <property type="entry name" value="SAM-dependent_MTases_sf"/>
</dbReference>
<dbReference type="InterPro" id="IPR012327">
    <property type="entry name" value="MeTrfase_D12"/>
</dbReference>
<organism evidence="4 5">
    <name type="scientific">Roseiconus lacunae</name>
    <dbReference type="NCBI Taxonomy" id="2605694"/>
    <lineage>
        <taxon>Bacteria</taxon>
        <taxon>Pseudomonadati</taxon>
        <taxon>Planctomycetota</taxon>
        <taxon>Planctomycetia</taxon>
        <taxon>Pirellulales</taxon>
        <taxon>Pirellulaceae</taxon>
        <taxon>Roseiconus</taxon>
    </lineage>
</organism>
<evidence type="ECO:0000313" key="5">
    <source>
        <dbReference type="Proteomes" id="UP001239462"/>
    </source>
</evidence>
<comment type="caution">
    <text evidence="4">The sequence shown here is derived from an EMBL/GenBank/DDBJ whole genome shotgun (WGS) entry which is preliminary data.</text>
</comment>
<evidence type="ECO:0000313" key="4">
    <source>
        <dbReference type="EMBL" id="MDM4014674.1"/>
    </source>
</evidence>
<dbReference type="EMBL" id="JASZZN010000003">
    <property type="protein sequence ID" value="MDM4014674.1"/>
    <property type="molecule type" value="Genomic_DNA"/>
</dbReference>
<sequence>MIAKVKPRYAAPIKWHGGKHYLADRIIGLMPDHVHYVEPFFGGGAVLFRKPAAMVEQHSEVINDAYVELTNFWSVLRSQELFESFRDQVSLVPFSKPEWELACNCESCDPVEQAVAFFIRYRQSRQGLGRDFATMSRSRTRRGMNEQVSSWLSAIDGLEEAHKRLQRVVIYCEDAVSIIEKEDSPHSFFYCDPPYLSSTRVVSNAYNCEMDDASHGSLLDMLGQVEGKFALSGYRSKLYDSAAARFGWNRTDIEIDNKASGKKSKPKKIESVWTNY</sequence>
<dbReference type="Proteomes" id="UP001239462">
    <property type="component" value="Unassembled WGS sequence"/>
</dbReference>
<evidence type="ECO:0000256" key="1">
    <source>
        <dbReference type="ARBA" id="ARBA00022603"/>
    </source>
</evidence>
<accession>A0ABT7PEF9</accession>
<dbReference type="PRINTS" id="PR00505">
    <property type="entry name" value="D12N6MTFRASE"/>
</dbReference>
<dbReference type="GO" id="GO:0032259">
    <property type="term" value="P:methylation"/>
    <property type="evidence" value="ECO:0007669"/>
    <property type="project" value="UniProtKB-KW"/>
</dbReference>
<evidence type="ECO:0000256" key="3">
    <source>
        <dbReference type="ARBA" id="ARBA00022691"/>
    </source>
</evidence>
<protein>
    <submittedName>
        <fullName evidence="4">DNA adenine methylase</fullName>
    </submittedName>
</protein>
<dbReference type="PANTHER" id="PTHR30481">
    <property type="entry name" value="DNA ADENINE METHYLASE"/>
    <property type="match status" value="1"/>
</dbReference>
<dbReference type="Gene3D" id="3.40.50.150">
    <property type="entry name" value="Vaccinia Virus protein VP39"/>
    <property type="match status" value="2"/>
</dbReference>
<keyword evidence="3" id="KW-0949">S-adenosyl-L-methionine</keyword>
<reference evidence="4 5" key="1">
    <citation type="submission" date="2023-06" db="EMBL/GenBank/DDBJ databases">
        <title>Roseiconus lacunae JC819 isolated from Gulf of Mannar region, Tamil Nadu.</title>
        <authorList>
            <person name="Pk S."/>
            <person name="Ch S."/>
            <person name="Ch V.R."/>
        </authorList>
    </citation>
    <scope>NUCLEOTIDE SEQUENCE [LARGE SCALE GENOMIC DNA]</scope>
    <source>
        <strain evidence="4 5">JC819</strain>
    </source>
</reference>
<dbReference type="SUPFAM" id="SSF53335">
    <property type="entry name" value="S-adenosyl-L-methionine-dependent methyltransferases"/>
    <property type="match status" value="1"/>
</dbReference>
<dbReference type="RefSeq" id="WP_289162354.1">
    <property type="nucleotide sequence ID" value="NZ_JASZZN010000003.1"/>
</dbReference>